<evidence type="ECO:0000313" key="2">
    <source>
        <dbReference type="EMBL" id="MDL0090019.1"/>
    </source>
</evidence>
<reference evidence="2" key="1">
    <citation type="submission" date="2022-08" db="EMBL/GenBank/DDBJ databases">
        <authorList>
            <person name="Wang H."/>
        </authorList>
    </citation>
    <scope>NUCLEOTIDE SEQUENCE</scope>
    <source>
        <strain evidence="2">PS10</strain>
    </source>
</reference>
<name>A0ABT7HUF9_9BACT</name>
<dbReference type="PROSITE" id="PS51257">
    <property type="entry name" value="PROKAR_LIPOPROTEIN"/>
    <property type="match status" value="1"/>
</dbReference>
<keyword evidence="1" id="KW-0175">Coiled coil</keyword>
<protein>
    <recommendedName>
        <fullName evidence="4">Lipoprotein</fullName>
    </recommendedName>
</protein>
<reference evidence="2" key="2">
    <citation type="journal article" date="2023" name="Microorganisms">
        <title>Isolation and Genomic Characteristics of Cat-Borne Campylobacter felis sp. nov. and Sheep-Borne Campylobacter ovis sp. nov.</title>
        <authorList>
            <person name="Wang H."/>
            <person name="Li Y."/>
            <person name="Gu Y."/>
            <person name="Zhou G."/>
            <person name="Chen X."/>
            <person name="Zhang X."/>
            <person name="Shao Z."/>
            <person name="Zhang J."/>
            <person name="Zhang M."/>
        </authorList>
    </citation>
    <scope>NUCLEOTIDE SEQUENCE</scope>
    <source>
        <strain evidence="2">PS10</strain>
    </source>
</reference>
<feature type="coiled-coil region" evidence="1">
    <location>
        <begin position="247"/>
        <end position="274"/>
    </location>
</feature>
<dbReference type="RefSeq" id="WP_284938822.1">
    <property type="nucleotide sequence ID" value="NZ_JANURM010000035.1"/>
</dbReference>
<organism evidence="2 3">
    <name type="scientific">Campylobacter gastrosuis</name>
    <dbReference type="NCBI Taxonomy" id="2974576"/>
    <lineage>
        <taxon>Bacteria</taxon>
        <taxon>Pseudomonadati</taxon>
        <taxon>Campylobacterota</taxon>
        <taxon>Epsilonproteobacteria</taxon>
        <taxon>Campylobacterales</taxon>
        <taxon>Campylobacteraceae</taxon>
        <taxon>Campylobacter</taxon>
    </lineage>
</organism>
<comment type="caution">
    <text evidence="2">The sequence shown here is derived from an EMBL/GenBank/DDBJ whole genome shotgun (WGS) entry which is preliminary data.</text>
</comment>
<evidence type="ECO:0008006" key="4">
    <source>
        <dbReference type="Google" id="ProtNLM"/>
    </source>
</evidence>
<evidence type="ECO:0000256" key="1">
    <source>
        <dbReference type="SAM" id="Coils"/>
    </source>
</evidence>
<proteinExistence type="predicted"/>
<evidence type="ECO:0000313" key="3">
    <source>
        <dbReference type="Proteomes" id="UP001173801"/>
    </source>
</evidence>
<keyword evidence="3" id="KW-1185">Reference proteome</keyword>
<accession>A0ABT7HUF9</accession>
<sequence>MLLKKIIFSVVFLMFGGCFSEKIENLNQSYDENCYYLNGIKNIFYGYQFLYSKPFYGASEYDETLSDMYEIRADVIRHGVVTKDWHKRFWEASDVLKRTSDLTDCIIERTSGIIEFLAEFYESAIKTQENRAVTMTDDFKKIVKNPIKIVAKKCYYVIGNKYDPLLDASRKNSHNRFFNDELRKIKKCLKPYVAMLETLANDDISDEFITGKKQTLKAKEALNNLFNKNYVPTIEKISDANPEQFIKSRKQIEKENLQKQLKEREAKLIKNELKKDDNLTQKLIEAGFIKIK</sequence>
<dbReference type="Proteomes" id="UP001173801">
    <property type="component" value="Unassembled WGS sequence"/>
</dbReference>
<gene>
    <name evidence="2" type="ORF">NYG85_11700</name>
</gene>
<dbReference type="EMBL" id="JANURM010000035">
    <property type="protein sequence ID" value="MDL0090019.1"/>
    <property type="molecule type" value="Genomic_DNA"/>
</dbReference>